<protein>
    <submittedName>
        <fullName evidence="2">Uncharacterized protein</fullName>
    </submittedName>
</protein>
<gene>
    <name evidence="2" type="ORF">PH603_12555</name>
</gene>
<dbReference type="EMBL" id="CP116805">
    <property type="protein sequence ID" value="WCL53369.1"/>
    <property type="molecule type" value="Genomic_DNA"/>
</dbReference>
<feature type="chain" id="PRO_5042251906" evidence="1">
    <location>
        <begin position="27"/>
        <end position="328"/>
    </location>
</feature>
<keyword evidence="3" id="KW-1185">Reference proteome</keyword>
<keyword evidence="1" id="KW-0732">Signal</keyword>
<dbReference type="Proteomes" id="UP001217500">
    <property type="component" value="Chromosome"/>
</dbReference>
<evidence type="ECO:0000256" key="1">
    <source>
        <dbReference type="SAM" id="SignalP"/>
    </source>
</evidence>
<accession>A0AAF0BJQ4</accession>
<proteinExistence type="predicted"/>
<dbReference type="RefSeq" id="WP_289502881.1">
    <property type="nucleotide sequence ID" value="NZ_CP116805.1"/>
</dbReference>
<name>A0AAF0BJQ4_9PROT</name>
<reference evidence="2" key="1">
    <citation type="submission" date="2023-01" db="EMBL/GenBank/DDBJ databases">
        <title>The genome sequence of Kordiimonadaceae bacterium 6D33.</title>
        <authorList>
            <person name="Liu Y."/>
        </authorList>
    </citation>
    <scope>NUCLEOTIDE SEQUENCE</scope>
    <source>
        <strain evidence="2">6D33</strain>
    </source>
</reference>
<sequence length="328" mass="36255">MTIGLNLRTAGAALMADLLMAFPTQAQDFALLPPEKVTTFLGIDLPLQPGERLVPTADGDCSVVVFAPTPDRYERHRAYWEAHNWLGACRFGLAHGPGYASRKTDEATRGYTMLYGISIATPLESETRNWPSGGTYIMQTEAYYSSPALHDLSEARYYIIHGQYSDLPTKDFKKFETSWSDVGTFQKISYDGQGNEFLVTIQSMNVADQCETHRGAKNLYSTEVRKACKAKSAGKYILVRREGYRTSPTASHQIITVKACPYKTKGDYYQDCGLVLRDVLGTEAAQVESAVSTDNAHRAAAAQAVLARYAPLEQALENRIRRSGNIAP</sequence>
<evidence type="ECO:0000313" key="2">
    <source>
        <dbReference type="EMBL" id="WCL53369.1"/>
    </source>
</evidence>
<dbReference type="AlphaFoldDB" id="A0AAF0BJQ4"/>
<evidence type="ECO:0000313" key="3">
    <source>
        <dbReference type="Proteomes" id="UP001217500"/>
    </source>
</evidence>
<organism evidence="2 3">
    <name type="scientific">Gimibacter soli</name>
    <dbReference type="NCBI Taxonomy" id="3024400"/>
    <lineage>
        <taxon>Bacteria</taxon>
        <taxon>Pseudomonadati</taxon>
        <taxon>Pseudomonadota</taxon>
        <taxon>Alphaproteobacteria</taxon>
        <taxon>Kordiimonadales</taxon>
        <taxon>Temperatibacteraceae</taxon>
        <taxon>Gimibacter</taxon>
    </lineage>
</organism>
<feature type="signal peptide" evidence="1">
    <location>
        <begin position="1"/>
        <end position="26"/>
    </location>
</feature>
<dbReference type="KEGG" id="gso:PH603_12555"/>